<dbReference type="OrthoDB" id="4153866at2759"/>
<gene>
    <name evidence="2" type="ORF">EV356DRAFT_565271</name>
</gene>
<dbReference type="Proteomes" id="UP000800092">
    <property type="component" value="Unassembled WGS sequence"/>
</dbReference>
<reference evidence="2" key="1">
    <citation type="journal article" date="2020" name="Stud. Mycol.">
        <title>101 Dothideomycetes genomes: a test case for predicting lifestyles and emergence of pathogens.</title>
        <authorList>
            <person name="Haridas S."/>
            <person name="Albert R."/>
            <person name="Binder M."/>
            <person name="Bloem J."/>
            <person name="Labutti K."/>
            <person name="Salamov A."/>
            <person name="Andreopoulos B."/>
            <person name="Baker S."/>
            <person name="Barry K."/>
            <person name="Bills G."/>
            <person name="Bluhm B."/>
            <person name="Cannon C."/>
            <person name="Castanera R."/>
            <person name="Culley D."/>
            <person name="Daum C."/>
            <person name="Ezra D."/>
            <person name="Gonzalez J."/>
            <person name="Henrissat B."/>
            <person name="Kuo A."/>
            <person name="Liang C."/>
            <person name="Lipzen A."/>
            <person name="Lutzoni F."/>
            <person name="Magnuson J."/>
            <person name="Mondo S."/>
            <person name="Nolan M."/>
            <person name="Ohm R."/>
            <person name="Pangilinan J."/>
            <person name="Park H.-J."/>
            <person name="Ramirez L."/>
            <person name="Alfaro M."/>
            <person name="Sun H."/>
            <person name="Tritt A."/>
            <person name="Yoshinaga Y."/>
            <person name="Zwiers L.-H."/>
            <person name="Turgeon B."/>
            <person name="Goodwin S."/>
            <person name="Spatafora J."/>
            <person name="Crous P."/>
            <person name="Grigoriev I."/>
        </authorList>
    </citation>
    <scope>NUCLEOTIDE SEQUENCE</scope>
    <source>
        <strain evidence="2">Tuck. ex Michener</strain>
    </source>
</reference>
<feature type="chain" id="PRO_5025683508" description="Ecp2 effector protein domain-containing protein" evidence="1">
    <location>
        <begin position="22"/>
        <end position="240"/>
    </location>
</feature>
<sequence length="240" mass="26141">MHSSTLSVVLMTGLFAFLTAAAPAQDGSQLQARDQKNVNGMVVTIDDLGSGDDRVKREENVTRDGITFTTSDLTDEELSPRSEVAKRNSDYVSSCGPKSGWIPIADHYDQSGTKWWGYSSAVDAFCTRVSSDFDGNPIVVAPKKKLSATVRFENESDQTGTRVGLKNEVPGHIEFEIHNKQSDGDERPNHDSCTRYLMEMTAPPGYKGSNCYGSNNKDTKGGSYQVGSKKISYHGLPGTN</sequence>
<name>A0A6A6HFB0_VIRVR</name>
<evidence type="ECO:0008006" key="4">
    <source>
        <dbReference type="Google" id="ProtNLM"/>
    </source>
</evidence>
<dbReference type="AlphaFoldDB" id="A0A6A6HFB0"/>
<proteinExistence type="predicted"/>
<feature type="signal peptide" evidence="1">
    <location>
        <begin position="1"/>
        <end position="21"/>
    </location>
</feature>
<keyword evidence="3" id="KW-1185">Reference proteome</keyword>
<protein>
    <recommendedName>
        <fullName evidence="4">Ecp2 effector protein domain-containing protein</fullName>
    </recommendedName>
</protein>
<evidence type="ECO:0000313" key="3">
    <source>
        <dbReference type="Proteomes" id="UP000800092"/>
    </source>
</evidence>
<dbReference type="EMBL" id="ML991783">
    <property type="protein sequence ID" value="KAF2236804.1"/>
    <property type="molecule type" value="Genomic_DNA"/>
</dbReference>
<evidence type="ECO:0000256" key="1">
    <source>
        <dbReference type="SAM" id="SignalP"/>
    </source>
</evidence>
<keyword evidence="1" id="KW-0732">Signal</keyword>
<accession>A0A6A6HFB0</accession>
<organism evidence="2 3">
    <name type="scientific">Viridothelium virens</name>
    <name type="common">Speckled blister lichen</name>
    <name type="synonym">Trypethelium virens</name>
    <dbReference type="NCBI Taxonomy" id="1048519"/>
    <lineage>
        <taxon>Eukaryota</taxon>
        <taxon>Fungi</taxon>
        <taxon>Dikarya</taxon>
        <taxon>Ascomycota</taxon>
        <taxon>Pezizomycotina</taxon>
        <taxon>Dothideomycetes</taxon>
        <taxon>Dothideomycetes incertae sedis</taxon>
        <taxon>Trypetheliales</taxon>
        <taxon>Trypetheliaceae</taxon>
        <taxon>Viridothelium</taxon>
    </lineage>
</organism>
<evidence type="ECO:0000313" key="2">
    <source>
        <dbReference type="EMBL" id="KAF2236804.1"/>
    </source>
</evidence>